<dbReference type="EMBL" id="CP036339">
    <property type="protein sequence ID" value="QDT72500.1"/>
    <property type="molecule type" value="Genomic_DNA"/>
</dbReference>
<evidence type="ECO:0000256" key="5">
    <source>
        <dbReference type="SAM" id="MobiDB-lite"/>
    </source>
</evidence>
<organism evidence="7 8">
    <name type="scientific">Lacipirellula limnantheis</name>
    <dbReference type="NCBI Taxonomy" id="2528024"/>
    <lineage>
        <taxon>Bacteria</taxon>
        <taxon>Pseudomonadati</taxon>
        <taxon>Planctomycetota</taxon>
        <taxon>Planctomycetia</taxon>
        <taxon>Pirellulales</taxon>
        <taxon>Lacipirellulaceae</taxon>
        <taxon>Lacipirellula</taxon>
    </lineage>
</organism>
<dbReference type="RefSeq" id="WP_145432062.1">
    <property type="nucleotide sequence ID" value="NZ_CP036339.1"/>
</dbReference>
<keyword evidence="3" id="KW-0067">ATP-binding</keyword>
<dbReference type="InterPro" id="IPR015854">
    <property type="entry name" value="ABC_transpr_LolD-like"/>
</dbReference>
<feature type="region of interest" description="Disordered" evidence="5">
    <location>
        <begin position="1"/>
        <end position="28"/>
    </location>
</feature>
<dbReference type="InterPro" id="IPR017871">
    <property type="entry name" value="ABC_transporter-like_CS"/>
</dbReference>
<dbReference type="SMART" id="SM00382">
    <property type="entry name" value="AAA"/>
    <property type="match status" value="1"/>
</dbReference>
<dbReference type="Gene3D" id="3.40.50.300">
    <property type="entry name" value="P-loop containing nucleotide triphosphate hydrolases"/>
    <property type="match status" value="1"/>
</dbReference>
<dbReference type="Proteomes" id="UP000317909">
    <property type="component" value="Chromosome"/>
</dbReference>
<protein>
    <submittedName>
        <fullName evidence="7">P-loop containing nucleoside triphosphate hydrolase</fullName>
        <ecNumber evidence="7">3.6.3.-</ecNumber>
    </submittedName>
</protein>
<feature type="compositionally biased region" description="Polar residues" evidence="5">
    <location>
        <begin position="1"/>
        <end position="12"/>
    </location>
</feature>
<dbReference type="SUPFAM" id="SSF52540">
    <property type="entry name" value="P-loop containing nucleoside triphosphate hydrolases"/>
    <property type="match status" value="1"/>
</dbReference>
<evidence type="ECO:0000259" key="6">
    <source>
        <dbReference type="PROSITE" id="PS50893"/>
    </source>
</evidence>
<dbReference type="PROSITE" id="PS00211">
    <property type="entry name" value="ABC_TRANSPORTER_1"/>
    <property type="match status" value="1"/>
</dbReference>
<evidence type="ECO:0000256" key="2">
    <source>
        <dbReference type="ARBA" id="ARBA00022741"/>
    </source>
</evidence>
<dbReference type="Pfam" id="PF00005">
    <property type="entry name" value="ABC_tran"/>
    <property type="match status" value="1"/>
</dbReference>
<dbReference type="KEGG" id="llh:I41_16800"/>
<dbReference type="InterPro" id="IPR027417">
    <property type="entry name" value="P-loop_NTPase"/>
</dbReference>
<dbReference type="EC" id="3.6.3.-" evidence="7"/>
<evidence type="ECO:0000313" key="8">
    <source>
        <dbReference type="Proteomes" id="UP000317909"/>
    </source>
</evidence>
<dbReference type="InterPro" id="IPR003593">
    <property type="entry name" value="AAA+_ATPase"/>
</dbReference>
<keyword evidence="1" id="KW-0813">Transport</keyword>
<dbReference type="GO" id="GO:0098796">
    <property type="term" value="C:membrane protein complex"/>
    <property type="evidence" value="ECO:0007669"/>
    <property type="project" value="UniProtKB-ARBA"/>
</dbReference>
<dbReference type="PROSITE" id="PS50893">
    <property type="entry name" value="ABC_TRANSPORTER_2"/>
    <property type="match status" value="1"/>
</dbReference>
<sequence length="287" mass="31760">MSRQPLQSTSASPGWITPRRAADAPLASPRSNGVLTLADHAARSRQELELTPVLEEVSIQLACRELFKSYRKGNIGIPVLQGISLFVERGEFLAIVGQSGSGKSTLMHLLATLDQPDAGEIRFDHHRIDNIPSAARDMLRNRHFGMVFQFYHLLPEMTALENVLAPAMIAGGVLGYLRNRAAYRRRAYELLEMVGIGHRAKHKPRELSGGEMQRAAVARALMLKPKLLFADEPTGNLDRASGESIMRMLAELNDREKLTIVMVTHDPWIAGQADRTVKLVEGRIAQG</sequence>
<dbReference type="GO" id="GO:0022857">
    <property type="term" value="F:transmembrane transporter activity"/>
    <property type="evidence" value="ECO:0007669"/>
    <property type="project" value="TreeGrafter"/>
</dbReference>
<dbReference type="AlphaFoldDB" id="A0A517TVV0"/>
<dbReference type="OrthoDB" id="273392at2"/>
<dbReference type="CDD" id="cd03255">
    <property type="entry name" value="ABC_MJ0796_LolCDE_FtsE"/>
    <property type="match status" value="1"/>
</dbReference>
<dbReference type="GO" id="GO:0005886">
    <property type="term" value="C:plasma membrane"/>
    <property type="evidence" value="ECO:0007669"/>
    <property type="project" value="TreeGrafter"/>
</dbReference>
<comment type="similarity">
    <text evidence="4">Belongs to the ABC transporter superfamily. Macrolide exporter (TC 3.A.1.122) family.</text>
</comment>
<keyword evidence="7" id="KW-0378">Hydrolase</keyword>
<keyword evidence="2" id="KW-0547">Nucleotide-binding</keyword>
<dbReference type="InterPro" id="IPR017911">
    <property type="entry name" value="MacB-like_ATP-bd"/>
</dbReference>
<feature type="domain" description="ABC transporter" evidence="6">
    <location>
        <begin position="61"/>
        <end position="287"/>
    </location>
</feature>
<evidence type="ECO:0000256" key="1">
    <source>
        <dbReference type="ARBA" id="ARBA00022448"/>
    </source>
</evidence>
<name>A0A517TVV0_9BACT</name>
<keyword evidence="8" id="KW-1185">Reference proteome</keyword>
<gene>
    <name evidence="7" type="ORF">I41_16800</name>
</gene>
<dbReference type="GO" id="GO:0005524">
    <property type="term" value="F:ATP binding"/>
    <property type="evidence" value="ECO:0007669"/>
    <property type="project" value="UniProtKB-KW"/>
</dbReference>
<evidence type="ECO:0000256" key="4">
    <source>
        <dbReference type="ARBA" id="ARBA00038388"/>
    </source>
</evidence>
<dbReference type="PANTHER" id="PTHR24220">
    <property type="entry name" value="IMPORT ATP-BINDING PROTEIN"/>
    <property type="match status" value="1"/>
</dbReference>
<dbReference type="GO" id="GO:0016887">
    <property type="term" value="F:ATP hydrolysis activity"/>
    <property type="evidence" value="ECO:0007669"/>
    <property type="project" value="InterPro"/>
</dbReference>
<dbReference type="PANTHER" id="PTHR24220:SF689">
    <property type="entry name" value="LIPOPROTEIN-RELEASING SYSTEM ATP-BINDING PROTEIN LOLD"/>
    <property type="match status" value="1"/>
</dbReference>
<dbReference type="InterPro" id="IPR003439">
    <property type="entry name" value="ABC_transporter-like_ATP-bd"/>
</dbReference>
<dbReference type="FunFam" id="3.40.50.300:FF:000032">
    <property type="entry name" value="Export ABC transporter ATP-binding protein"/>
    <property type="match status" value="1"/>
</dbReference>
<evidence type="ECO:0000313" key="7">
    <source>
        <dbReference type="EMBL" id="QDT72500.1"/>
    </source>
</evidence>
<reference evidence="7 8" key="1">
    <citation type="submission" date="2019-02" db="EMBL/GenBank/DDBJ databases">
        <title>Deep-cultivation of Planctomycetes and their phenomic and genomic characterization uncovers novel biology.</title>
        <authorList>
            <person name="Wiegand S."/>
            <person name="Jogler M."/>
            <person name="Boedeker C."/>
            <person name="Pinto D."/>
            <person name="Vollmers J."/>
            <person name="Rivas-Marin E."/>
            <person name="Kohn T."/>
            <person name="Peeters S.H."/>
            <person name="Heuer A."/>
            <person name="Rast P."/>
            <person name="Oberbeckmann S."/>
            <person name="Bunk B."/>
            <person name="Jeske O."/>
            <person name="Meyerdierks A."/>
            <person name="Storesund J.E."/>
            <person name="Kallscheuer N."/>
            <person name="Luecker S."/>
            <person name="Lage O.M."/>
            <person name="Pohl T."/>
            <person name="Merkel B.J."/>
            <person name="Hornburger P."/>
            <person name="Mueller R.-W."/>
            <person name="Bruemmer F."/>
            <person name="Labrenz M."/>
            <person name="Spormann A.M."/>
            <person name="Op den Camp H."/>
            <person name="Overmann J."/>
            <person name="Amann R."/>
            <person name="Jetten M.S.M."/>
            <person name="Mascher T."/>
            <person name="Medema M.H."/>
            <person name="Devos D.P."/>
            <person name="Kaster A.-K."/>
            <person name="Ovreas L."/>
            <person name="Rohde M."/>
            <person name="Galperin M.Y."/>
            <person name="Jogler C."/>
        </authorList>
    </citation>
    <scope>NUCLEOTIDE SEQUENCE [LARGE SCALE GENOMIC DNA]</scope>
    <source>
        <strain evidence="7 8">I41</strain>
    </source>
</reference>
<proteinExistence type="inferred from homology"/>
<evidence type="ECO:0000256" key="3">
    <source>
        <dbReference type="ARBA" id="ARBA00022840"/>
    </source>
</evidence>
<accession>A0A517TVV0</accession>